<keyword evidence="1" id="KW-0472">Membrane</keyword>
<sequence>MTEMAKIVSLFMISLSVFSLSLYWSHILSALVMLEFVALSLFFFGAIHTDSVWNTPLLLMFLTIIVCSSVMSLSVMLTFARSEGTELFNNNNL</sequence>
<reference evidence="2" key="1">
    <citation type="submission" date="2021-11" db="EMBL/GenBank/DDBJ databases">
        <title>the complete mitochondrial genome sequence of Portunion sp. isolate SK1.</title>
        <authorList>
            <person name="Qiao Y."/>
        </authorList>
    </citation>
    <scope>NUCLEOTIDE SEQUENCE</scope>
    <source>
        <strain evidence="2">SK1</strain>
    </source>
</reference>
<dbReference type="Gene3D" id="1.10.287.3510">
    <property type="match status" value="1"/>
</dbReference>
<proteinExistence type="predicted"/>
<gene>
    <name evidence="2" type="primary">nad4l</name>
</gene>
<geneLocation type="mitochondrion" evidence="2"/>
<feature type="transmembrane region" description="Helical" evidence="1">
    <location>
        <begin position="30"/>
        <end position="47"/>
    </location>
</feature>
<organism evidence="2">
    <name type="scientific">Portunion sp</name>
    <dbReference type="NCBI Taxonomy" id="2932407"/>
    <lineage>
        <taxon>Eukaryota</taxon>
        <taxon>Metazoa</taxon>
        <taxon>Ecdysozoa</taxon>
        <taxon>Arthropoda</taxon>
        <taxon>Crustacea</taxon>
        <taxon>Multicrustacea</taxon>
        <taxon>Malacostraca</taxon>
        <taxon>Eumalacostraca</taxon>
        <taxon>Peracarida</taxon>
        <taxon>Isopoda</taxon>
        <taxon>Epicaridea</taxon>
        <taxon>Bopyridoidea</taxon>
        <taxon>Entoniscidae</taxon>
        <taxon>Portunion</taxon>
    </lineage>
</organism>
<name>A0A977XUN3_9CRUS</name>
<dbReference type="EMBL" id="OL677861">
    <property type="protein sequence ID" value="UXX49949.1"/>
    <property type="molecule type" value="Genomic_DNA"/>
</dbReference>
<protein>
    <submittedName>
        <fullName evidence="2">NADH dehydrogenase subunit 4L</fullName>
    </submittedName>
</protein>
<keyword evidence="2" id="KW-0496">Mitochondrion</keyword>
<feature type="transmembrane region" description="Helical" evidence="1">
    <location>
        <begin position="59"/>
        <end position="80"/>
    </location>
</feature>
<evidence type="ECO:0000313" key="2">
    <source>
        <dbReference type="EMBL" id="UXX49949.1"/>
    </source>
</evidence>
<keyword evidence="1" id="KW-1133">Transmembrane helix</keyword>
<accession>A0A977XUN3</accession>
<keyword evidence="1" id="KW-0812">Transmembrane</keyword>
<dbReference type="AlphaFoldDB" id="A0A977XUN3"/>
<evidence type="ECO:0000256" key="1">
    <source>
        <dbReference type="SAM" id="Phobius"/>
    </source>
</evidence>